<dbReference type="AlphaFoldDB" id="A0A6M0RZL6"/>
<organism evidence="1 2">
    <name type="scientific">Adonisia turfae CCMR0081</name>
    <dbReference type="NCBI Taxonomy" id="2292702"/>
    <lineage>
        <taxon>Bacteria</taxon>
        <taxon>Bacillati</taxon>
        <taxon>Cyanobacteriota</taxon>
        <taxon>Adonisia</taxon>
        <taxon>Adonisia turfae</taxon>
    </lineage>
</organism>
<proteinExistence type="predicted"/>
<dbReference type="EMBL" id="QXHD01000006">
    <property type="protein sequence ID" value="NEZ61152.1"/>
    <property type="molecule type" value="Genomic_DNA"/>
</dbReference>
<name>A0A6M0RZL6_9CYAN</name>
<keyword evidence="2" id="KW-1185">Reference proteome</keyword>
<evidence type="ECO:0000313" key="1">
    <source>
        <dbReference type="EMBL" id="NEZ61152.1"/>
    </source>
</evidence>
<evidence type="ECO:0000313" key="2">
    <source>
        <dbReference type="Proteomes" id="UP000481033"/>
    </source>
</evidence>
<dbReference type="RefSeq" id="WP_163703733.1">
    <property type="nucleotide sequence ID" value="NZ_QXHD01000006.1"/>
</dbReference>
<gene>
    <name evidence="1" type="ORF">DXZ20_37090</name>
</gene>
<dbReference type="Proteomes" id="UP000481033">
    <property type="component" value="Unassembled WGS sequence"/>
</dbReference>
<protein>
    <submittedName>
        <fullName evidence="1">Uncharacterized protein</fullName>
    </submittedName>
</protein>
<accession>A0A6M0RZL6</accession>
<sequence>MTTKQDMTKICTAAALAVRTFITGSSNLSSYDDSIRQIGIDLDLRLNDIDNIKKTRGSWLGTMVDFLGKARVDAVYQLITNSDKKPTNWGSSLTAPQKSALNIQQHTDVYNSFKTFATLWKAGKHHPTWQEEAGVVGMSNKQSYENLAVRAASHATANCGETSLLAYLLLTTLPKNGKYQKLYKAASALTVGWYHGTNFDHAYVIVSNNGYNTDKGTVASYCICDPWLGKSYPDLKSDLHYDGKNVKNVGQTSGSMPEMKLGAYTFASTSGALKKIQGVMQIFHSAFLDEWAKL</sequence>
<reference evidence="1 2" key="1">
    <citation type="journal article" date="2020" name="Microb. Ecol.">
        <title>Ecogenomics of the Marine Benthic Filamentous Cyanobacterium Adonisia.</title>
        <authorList>
            <person name="Walter J.M."/>
            <person name="Coutinho F.H."/>
            <person name="Leomil L."/>
            <person name="Hargreaves P.I."/>
            <person name="Campeao M.E."/>
            <person name="Vieira V.V."/>
            <person name="Silva B.S."/>
            <person name="Fistarol G.O."/>
            <person name="Salomon P.S."/>
            <person name="Sawabe T."/>
            <person name="Mino S."/>
            <person name="Hosokawa M."/>
            <person name="Miyashita H."/>
            <person name="Maruyama F."/>
            <person name="van Verk M.C."/>
            <person name="Dutilh B.E."/>
            <person name="Thompson C.C."/>
            <person name="Thompson F.L."/>
        </authorList>
    </citation>
    <scope>NUCLEOTIDE SEQUENCE [LARGE SCALE GENOMIC DNA]</scope>
    <source>
        <strain evidence="1 2">CCMR0081</strain>
    </source>
</reference>
<comment type="caution">
    <text evidence="1">The sequence shown here is derived from an EMBL/GenBank/DDBJ whole genome shotgun (WGS) entry which is preliminary data.</text>
</comment>